<keyword evidence="5" id="KW-0732">Signal</keyword>
<evidence type="ECO:0000313" key="6">
    <source>
        <dbReference type="EMBL" id="CAJ0609578.1"/>
    </source>
</evidence>
<evidence type="ECO:0000256" key="5">
    <source>
        <dbReference type="SAM" id="SignalP"/>
    </source>
</evidence>
<dbReference type="PROSITE" id="PS51450">
    <property type="entry name" value="LRR"/>
    <property type="match status" value="2"/>
</dbReference>
<sequence length="801" mass="88084">MRLPILTLICSLVLVSSCPQSVTNLCKCEDLHNGVSLDCSHSNGAEVVQLLRDNQALLGLVQGLTMHNANLRSIPPRFLAGLYIKRLDLSFNQMVEIDANAFAGMSPVVQELILTHNNLTKIPVAAIATLGTILRVDLSNNSIADIADSDAIPSLPKLYDINLGSNKICSIHSSAFRNVKDSIQIINLGHNCLNSVPSSSIRGLKQLQALHMQKNNITALEALNFLNLPVLNLLNLAGNKISEVNRQAFLNVPQLKYLYLTNNKISKLTAHQFASFDQIEMIDLTGNEITDIPSECMAQLPQLRQLFLGGNRIETIGKNAFANSSIVILSLVNNQLKEITEGMLDGMTNLQSVVFKGNKISSVHQNAFYNAPSIVMIDLSDNQLFDLPPSTFIAQLNLQMIDLRNNKIIRTPYAAFNRRIGTVFLQENPLVCTEKVHMLQDGVAVFIATSEDLVCGAKTTTTTTTAAPVMMQKLSPRRPQSTAEVKKPAGAFQQAGLIQEEAEEEEEEEKQEPIPIRPVSQNRSTASPRAKQISRNGGLHQSDISRIALPKEVDEELKRKLGSIEIEELLTTESPDLDMDGAESMETEMNTSVAPTTLGRRVYTDIADNPNIIHPFPVPFLKKQSVVHQASRVKESPIEATSPPTAEKHTLPPSIVLAPIRAASSEKDQTIADDGERFEQFALHSHPTTQSKEEKAPVPAPASRLASPTFIIVLCLTVVAVVMVSVIVGLCTIRHRQIGRLTSNYSESSAARTNAYVSAQAAQMNVIYGTMERDRNICLSRPDDVQPWLYNPGHNYCNYYK</sequence>
<proteinExistence type="predicted"/>
<feature type="region of interest" description="Disordered" evidence="3">
    <location>
        <begin position="632"/>
        <end position="653"/>
    </location>
</feature>
<evidence type="ECO:0000256" key="1">
    <source>
        <dbReference type="ARBA" id="ARBA00022614"/>
    </source>
</evidence>
<gene>
    <name evidence="6" type="ORF">CYNAS_LOCUS21561</name>
</gene>
<dbReference type="Gene3D" id="3.80.10.10">
    <property type="entry name" value="Ribonuclease Inhibitor"/>
    <property type="match status" value="3"/>
</dbReference>
<feature type="transmembrane region" description="Helical" evidence="4">
    <location>
        <begin position="710"/>
        <end position="733"/>
    </location>
</feature>
<evidence type="ECO:0000256" key="3">
    <source>
        <dbReference type="SAM" id="MobiDB-lite"/>
    </source>
</evidence>
<reference evidence="6" key="1">
    <citation type="submission" date="2023-07" db="EMBL/GenBank/DDBJ databases">
        <authorList>
            <consortium name="CYATHOMIX"/>
        </authorList>
    </citation>
    <scope>NUCLEOTIDE SEQUENCE</scope>
    <source>
        <strain evidence="6">N/A</strain>
    </source>
</reference>
<organism evidence="6 7">
    <name type="scientific">Cylicocyclus nassatus</name>
    <name type="common">Nematode worm</name>
    <dbReference type="NCBI Taxonomy" id="53992"/>
    <lineage>
        <taxon>Eukaryota</taxon>
        <taxon>Metazoa</taxon>
        <taxon>Ecdysozoa</taxon>
        <taxon>Nematoda</taxon>
        <taxon>Chromadorea</taxon>
        <taxon>Rhabditida</taxon>
        <taxon>Rhabditina</taxon>
        <taxon>Rhabditomorpha</taxon>
        <taxon>Strongyloidea</taxon>
        <taxon>Strongylidae</taxon>
        <taxon>Cylicocyclus</taxon>
    </lineage>
</organism>
<keyword evidence="1" id="KW-0433">Leucine-rich repeat</keyword>
<dbReference type="PROSITE" id="PS51257">
    <property type="entry name" value="PROKAR_LIPOPROTEIN"/>
    <property type="match status" value="1"/>
</dbReference>
<evidence type="ECO:0000313" key="7">
    <source>
        <dbReference type="Proteomes" id="UP001176961"/>
    </source>
</evidence>
<accession>A0AA36HGM2</accession>
<dbReference type="SMART" id="SM00369">
    <property type="entry name" value="LRR_TYP"/>
    <property type="match status" value="12"/>
</dbReference>
<dbReference type="EMBL" id="CATQJL010000326">
    <property type="protein sequence ID" value="CAJ0609578.1"/>
    <property type="molecule type" value="Genomic_DNA"/>
</dbReference>
<keyword evidence="4" id="KW-0472">Membrane</keyword>
<keyword evidence="2" id="KW-0677">Repeat</keyword>
<keyword evidence="7" id="KW-1185">Reference proteome</keyword>
<protein>
    <submittedName>
        <fullName evidence="6">Uncharacterized protein</fullName>
    </submittedName>
</protein>
<dbReference type="InterPro" id="IPR032675">
    <property type="entry name" value="LRR_dom_sf"/>
</dbReference>
<feature type="compositionally biased region" description="Acidic residues" evidence="3">
    <location>
        <begin position="500"/>
        <end position="510"/>
    </location>
</feature>
<keyword evidence="4" id="KW-0812">Transmembrane</keyword>
<dbReference type="Pfam" id="PF13855">
    <property type="entry name" value="LRR_8"/>
    <property type="match status" value="3"/>
</dbReference>
<evidence type="ECO:0000256" key="2">
    <source>
        <dbReference type="ARBA" id="ARBA00022737"/>
    </source>
</evidence>
<feature type="chain" id="PRO_5041440427" evidence="5">
    <location>
        <begin position="18"/>
        <end position="801"/>
    </location>
</feature>
<dbReference type="AlphaFoldDB" id="A0AA36HGM2"/>
<name>A0AA36HGM2_CYLNA</name>
<comment type="caution">
    <text evidence="6">The sequence shown here is derived from an EMBL/GenBank/DDBJ whole genome shotgun (WGS) entry which is preliminary data.</text>
</comment>
<dbReference type="Proteomes" id="UP001176961">
    <property type="component" value="Unassembled WGS sequence"/>
</dbReference>
<dbReference type="PANTHER" id="PTHR24366:SF96">
    <property type="entry name" value="LEUCINE RICH REPEAT CONTAINING 53"/>
    <property type="match status" value="1"/>
</dbReference>
<feature type="region of interest" description="Disordered" evidence="3">
    <location>
        <begin position="500"/>
        <end position="547"/>
    </location>
</feature>
<dbReference type="InterPro" id="IPR003591">
    <property type="entry name" value="Leu-rich_rpt_typical-subtyp"/>
</dbReference>
<feature type="signal peptide" evidence="5">
    <location>
        <begin position="1"/>
        <end position="17"/>
    </location>
</feature>
<evidence type="ECO:0000256" key="4">
    <source>
        <dbReference type="SAM" id="Phobius"/>
    </source>
</evidence>
<dbReference type="InterPro" id="IPR001611">
    <property type="entry name" value="Leu-rich_rpt"/>
</dbReference>
<dbReference type="PANTHER" id="PTHR24366">
    <property type="entry name" value="IG(IMMUNOGLOBULIN) AND LRR(LEUCINE RICH REPEAT) DOMAINS"/>
    <property type="match status" value="1"/>
</dbReference>
<dbReference type="SUPFAM" id="SSF52058">
    <property type="entry name" value="L domain-like"/>
    <property type="match status" value="2"/>
</dbReference>
<keyword evidence="4" id="KW-1133">Transmembrane helix</keyword>